<proteinExistence type="predicted"/>
<dbReference type="EMBL" id="JBDGHN010000005">
    <property type="protein sequence ID" value="MEN2752198.1"/>
    <property type="molecule type" value="Genomic_DNA"/>
</dbReference>
<keyword evidence="1" id="KW-0812">Transmembrane</keyword>
<evidence type="ECO:0000256" key="1">
    <source>
        <dbReference type="SAM" id="Phobius"/>
    </source>
</evidence>
<dbReference type="Proteomes" id="UP001461960">
    <property type="component" value="Unassembled WGS sequence"/>
</dbReference>
<name>A0ABU9XAI2_9GAMM</name>
<evidence type="ECO:0000313" key="2">
    <source>
        <dbReference type="EMBL" id="MEN2752198.1"/>
    </source>
</evidence>
<gene>
    <name evidence="2" type="ORF">AAIR29_11200</name>
</gene>
<accession>A0ABU9XAI2</accession>
<feature type="transmembrane region" description="Helical" evidence="1">
    <location>
        <begin position="107"/>
        <end position="123"/>
    </location>
</feature>
<feature type="transmembrane region" description="Helical" evidence="1">
    <location>
        <begin position="36"/>
        <end position="54"/>
    </location>
</feature>
<keyword evidence="1" id="KW-0472">Membrane</keyword>
<keyword evidence="1" id="KW-1133">Transmembrane helix</keyword>
<protein>
    <submittedName>
        <fullName evidence="2">Uncharacterized protein</fullName>
    </submittedName>
</protein>
<feature type="transmembrane region" description="Helical" evidence="1">
    <location>
        <begin position="129"/>
        <end position="154"/>
    </location>
</feature>
<dbReference type="RefSeq" id="WP_299218044.1">
    <property type="nucleotide sequence ID" value="NZ_JBDGHN010000005.1"/>
</dbReference>
<reference evidence="2 3" key="1">
    <citation type="submission" date="2024-05" db="EMBL/GenBank/DDBJ databases">
        <authorList>
            <person name="Kim H.-Y."/>
            <person name="Kim E."/>
            <person name="Cai Y."/>
            <person name="Yang S.-M."/>
            <person name="Lee W."/>
        </authorList>
    </citation>
    <scope>NUCLEOTIDE SEQUENCE [LARGE SCALE GENOMIC DNA]</scope>
    <source>
        <strain evidence="2 3">FBL11</strain>
    </source>
</reference>
<sequence>MATDGIIEIPGLILIIVCLLRSAQYVVQSQSKQSRYFWLASVLVFFAVLRRELNYLPELLISSDFSLLGHSYDWWEDGVLTVVYLVIVGLLVYSWRYLKAVLKDVDVALYVFVVILAIIQYMGENAIVFPYAVGGIIEELAETAIYGIALFYVWKFKLADFETQTAENLDLKTARQ</sequence>
<feature type="transmembrane region" description="Helical" evidence="1">
    <location>
        <begin position="6"/>
        <end position="24"/>
    </location>
</feature>
<keyword evidence="3" id="KW-1185">Reference proteome</keyword>
<evidence type="ECO:0000313" key="3">
    <source>
        <dbReference type="Proteomes" id="UP001461960"/>
    </source>
</evidence>
<feature type="transmembrane region" description="Helical" evidence="1">
    <location>
        <begin position="74"/>
        <end position="95"/>
    </location>
</feature>
<comment type="caution">
    <text evidence="2">The sequence shown here is derived from an EMBL/GenBank/DDBJ whole genome shotgun (WGS) entry which is preliminary data.</text>
</comment>
<organism evidence="2 3">
    <name type="scientific">Psychrobacter saeujeotis</name>
    <dbReference type="NCBI Taxonomy" id="3143436"/>
    <lineage>
        <taxon>Bacteria</taxon>
        <taxon>Pseudomonadati</taxon>
        <taxon>Pseudomonadota</taxon>
        <taxon>Gammaproteobacteria</taxon>
        <taxon>Moraxellales</taxon>
        <taxon>Moraxellaceae</taxon>
        <taxon>Psychrobacter</taxon>
    </lineage>
</organism>